<dbReference type="Pfam" id="PF01613">
    <property type="entry name" value="Flavin_Reduct"/>
    <property type="match status" value="1"/>
</dbReference>
<dbReference type="GO" id="GO:0006208">
    <property type="term" value="P:pyrimidine nucleobase catabolic process"/>
    <property type="evidence" value="ECO:0007669"/>
    <property type="project" value="TreeGrafter"/>
</dbReference>
<reference evidence="3 4" key="1">
    <citation type="submission" date="2019-06" db="EMBL/GenBank/DDBJ databases">
        <title>Sequencing the genomes of 1000 actinobacteria strains.</title>
        <authorList>
            <person name="Klenk H.-P."/>
        </authorList>
    </citation>
    <scope>NUCLEOTIDE SEQUENCE [LARGE SCALE GENOMIC DNA]</scope>
    <source>
        <strain evidence="3 4">DSM 12335</strain>
    </source>
</reference>
<dbReference type="PANTHER" id="PTHR30466">
    <property type="entry name" value="FLAVIN REDUCTASE"/>
    <property type="match status" value="1"/>
</dbReference>
<feature type="domain" description="Flavin reductase like" evidence="2">
    <location>
        <begin position="30"/>
        <end position="173"/>
    </location>
</feature>
<dbReference type="GO" id="GO:0010181">
    <property type="term" value="F:FMN binding"/>
    <property type="evidence" value="ECO:0007669"/>
    <property type="project" value="InterPro"/>
</dbReference>
<dbReference type="SMART" id="SM00903">
    <property type="entry name" value="Flavin_Reduct"/>
    <property type="match status" value="1"/>
</dbReference>
<protein>
    <submittedName>
        <fullName evidence="3">Flavin reductase (DIM6/NTAB) family NADH-FMN oxidoreductase RutF</fullName>
    </submittedName>
</protein>
<name>A0A542YMU2_9MICO</name>
<dbReference type="Gene3D" id="2.30.110.10">
    <property type="entry name" value="Electron Transport, Fmn-binding Protein, Chain A"/>
    <property type="match status" value="1"/>
</dbReference>
<dbReference type="EMBL" id="VFOP01000001">
    <property type="protein sequence ID" value="TQL49294.1"/>
    <property type="molecule type" value="Genomic_DNA"/>
</dbReference>
<sequence length="187" mass="19260">MTAHAFTAHDGATGLTGEPGPDASAFRAAFRSAVGTVSVITAGGPLRPVGFTATSLVSVSVDPLYVSFNISRGASSWPTLQRAGHVAAHLLHRDQQDVATAFATSGIDRFAAAGSWASGPHGLPVLDRALARLILAVRSRTHVGDSAVVLAEVVDLEHTPGPPLAYHDGGYREIAPALPASDPTPDR</sequence>
<dbReference type="Proteomes" id="UP000319516">
    <property type="component" value="Unassembled WGS sequence"/>
</dbReference>
<dbReference type="InterPro" id="IPR050268">
    <property type="entry name" value="NADH-dep_flavin_reductase"/>
</dbReference>
<dbReference type="GO" id="GO:0042602">
    <property type="term" value="F:riboflavin reductase (NADPH) activity"/>
    <property type="evidence" value="ECO:0007669"/>
    <property type="project" value="TreeGrafter"/>
</dbReference>
<accession>A0A542YMU2</accession>
<dbReference type="InterPro" id="IPR002563">
    <property type="entry name" value="Flavin_Rdtase-like_dom"/>
</dbReference>
<dbReference type="OrthoDB" id="8901155at2"/>
<dbReference type="RefSeq" id="WP_141783567.1">
    <property type="nucleotide sequence ID" value="NZ_BAAAIK010000003.1"/>
</dbReference>
<organism evidence="3 4">
    <name type="scientific">Ornithinicoccus hortensis</name>
    <dbReference type="NCBI Taxonomy" id="82346"/>
    <lineage>
        <taxon>Bacteria</taxon>
        <taxon>Bacillati</taxon>
        <taxon>Actinomycetota</taxon>
        <taxon>Actinomycetes</taxon>
        <taxon>Micrococcales</taxon>
        <taxon>Intrasporangiaceae</taxon>
        <taxon>Ornithinicoccus</taxon>
    </lineage>
</organism>
<dbReference type="AlphaFoldDB" id="A0A542YMU2"/>
<comment type="caution">
    <text evidence="3">The sequence shown here is derived from an EMBL/GenBank/DDBJ whole genome shotgun (WGS) entry which is preliminary data.</text>
</comment>
<evidence type="ECO:0000256" key="1">
    <source>
        <dbReference type="ARBA" id="ARBA00023002"/>
    </source>
</evidence>
<dbReference type="PANTHER" id="PTHR30466:SF1">
    <property type="entry name" value="FMN REDUCTASE (NADH) RUTF"/>
    <property type="match status" value="1"/>
</dbReference>
<evidence type="ECO:0000259" key="2">
    <source>
        <dbReference type="SMART" id="SM00903"/>
    </source>
</evidence>
<gene>
    <name evidence="3" type="ORF">FB467_0359</name>
</gene>
<keyword evidence="4" id="KW-1185">Reference proteome</keyword>
<evidence type="ECO:0000313" key="4">
    <source>
        <dbReference type="Proteomes" id="UP000319516"/>
    </source>
</evidence>
<dbReference type="SUPFAM" id="SSF50475">
    <property type="entry name" value="FMN-binding split barrel"/>
    <property type="match status" value="1"/>
</dbReference>
<evidence type="ECO:0000313" key="3">
    <source>
        <dbReference type="EMBL" id="TQL49294.1"/>
    </source>
</evidence>
<keyword evidence="1" id="KW-0560">Oxidoreductase</keyword>
<dbReference type="InterPro" id="IPR012349">
    <property type="entry name" value="Split_barrel_FMN-bd"/>
</dbReference>
<proteinExistence type="predicted"/>